<evidence type="ECO:0000256" key="1">
    <source>
        <dbReference type="SAM" id="MobiDB-lite"/>
    </source>
</evidence>
<feature type="compositionally biased region" description="Low complexity" evidence="1">
    <location>
        <begin position="103"/>
        <end position="127"/>
    </location>
</feature>
<keyword evidence="2" id="KW-0732">Signal</keyword>
<dbReference type="VEuPathDB" id="FungiDB:I302_03214"/>
<dbReference type="AlphaFoldDB" id="A0A1B9GBF8"/>
<accession>A0A1B9GBF8</accession>
<reference evidence="4" key="2">
    <citation type="submission" date="2013-07" db="EMBL/GenBank/DDBJ databases">
        <authorList>
            <consortium name="The Broad Institute Genome Sequencing Platform"/>
            <person name="Cuomo C."/>
            <person name="Litvintseva A."/>
            <person name="Chen Y."/>
            <person name="Heitman J."/>
            <person name="Sun S."/>
            <person name="Springer D."/>
            <person name="Dromer F."/>
            <person name="Young S.K."/>
            <person name="Zeng Q."/>
            <person name="Gargeya S."/>
            <person name="Fitzgerald M."/>
            <person name="Abouelleil A."/>
            <person name="Alvarado L."/>
            <person name="Berlin A.M."/>
            <person name="Chapman S.B."/>
            <person name="Dewar J."/>
            <person name="Goldberg J."/>
            <person name="Griggs A."/>
            <person name="Gujja S."/>
            <person name="Hansen M."/>
            <person name="Howarth C."/>
            <person name="Imamovic A."/>
            <person name="Larimer J."/>
            <person name="McCowan C."/>
            <person name="Murphy C."/>
            <person name="Pearson M."/>
            <person name="Priest M."/>
            <person name="Roberts A."/>
            <person name="Saif S."/>
            <person name="Shea T."/>
            <person name="Sykes S."/>
            <person name="Wortman J."/>
            <person name="Nusbaum C."/>
            <person name="Birren B."/>
        </authorList>
    </citation>
    <scope>NUCLEOTIDE SEQUENCE</scope>
    <source>
        <strain evidence="4">CBS 10118</strain>
    </source>
</reference>
<sequence>MTRITSILLLGLTISLGGALALPAEKLGMVLPSDELVMDDNSGVLISDESSAYLAEDEDEEEEELWTICDAEALDEEVSDSESPDSQICRRASAGGGRGGGSSSSSSSSGSSGKSSSSGSGSKSSTGGAAGVGAGAGAAGAAGRRKNNTSGAFPARSIMGISTDNAKITIISVSVSCLCMGGMISLA</sequence>
<keyword evidence="5" id="KW-1185">Reference proteome</keyword>
<proteinExistence type="predicted"/>
<evidence type="ECO:0000313" key="3">
    <source>
        <dbReference type="EMBL" id="OCF28355.1"/>
    </source>
</evidence>
<feature type="compositionally biased region" description="Gly residues" evidence="1">
    <location>
        <begin position="128"/>
        <end position="140"/>
    </location>
</feature>
<reference evidence="3" key="1">
    <citation type="submission" date="2013-07" db="EMBL/GenBank/DDBJ databases">
        <title>The Genome Sequence of Cryptococcus bestiolae CBS10118.</title>
        <authorList>
            <consortium name="The Broad Institute Genome Sequencing Platform"/>
            <person name="Cuomo C."/>
            <person name="Litvintseva A."/>
            <person name="Chen Y."/>
            <person name="Heitman J."/>
            <person name="Sun S."/>
            <person name="Springer D."/>
            <person name="Dromer F."/>
            <person name="Young S.K."/>
            <person name="Zeng Q."/>
            <person name="Gargeya S."/>
            <person name="Fitzgerald M."/>
            <person name="Abouelleil A."/>
            <person name="Alvarado L."/>
            <person name="Berlin A.M."/>
            <person name="Chapman S.B."/>
            <person name="Dewar J."/>
            <person name="Goldberg J."/>
            <person name="Griggs A."/>
            <person name="Gujja S."/>
            <person name="Hansen M."/>
            <person name="Howarth C."/>
            <person name="Imamovic A."/>
            <person name="Larimer J."/>
            <person name="McCowan C."/>
            <person name="Murphy C."/>
            <person name="Pearson M."/>
            <person name="Priest M."/>
            <person name="Roberts A."/>
            <person name="Saif S."/>
            <person name="Shea T."/>
            <person name="Sykes S."/>
            <person name="Wortman J."/>
            <person name="Nusbaum C."/>
            <person name="Birren B."/>
        </authorList>
    </citation>
    <scope>NUCLEOTIDE SEQUENCE [LARGE SCALE GENOMIC DNA]</scope>
    <source>
        <strain evidence="3">CBS 10118</strain>
    </source>
</reference>
<dbReference type="RefSeq" id="XP_019049425.1">
    <property type="nucleotide sequence ID" value="XM_019189863.1"/>
</dbReference>
<feature type="region of interest" description="Disordered" evidence="1">
    <location>
        <begin position="75"/>
        <end position="156"/>
    </location>
</feature>
<dbReference type="KEGG" id="kbi:30207613"/>
<dbReference type="EMBL" id="KI894019">
    <property type="protein sequence ID" value="OCF28355.1"/>
    <property type="molecule type" value="Genomic_DNA"/>
</dbReference>
<protein>
    <submittedName>
        <fullName evidence="3">Uncharacterized protein</fullName>
    </submittedName>
</protein>
<evidence type="ECO:0000313" key="4">
    <source>
        <dbReference type="EMBL" id="WVW82497.1"/>
    </source>
</evidence>
<reference evidence="3" key="3">
    <citation type="submission" date="2014-01" db="EMBL/GenBank/DDBJ databases">
        <title>Evolution of pathogenesis and genome organization in the Tremellales.</title>
        <authorList>
            <person name="Cuomo C."/>
            <person name="Litvintseva A."/>
            <person name="Heitman J."/>
            <person name="Chen Y."/>
            <person name="Sun S."/>
            <person name="Springer D."/>
            <person name="Dromer F."/>
            <person name="Young S."/>
            <person name="Zeng Q."/>
            <person name="Chapman S."/>
            <person name="Gujja S."/>
            <person name="Saif S."/>
            <person name="Birren B."/>
        </authorList>
    </citation>
    <scope>NUCLEOTIDE SEQUENCE</scope>
    <source>
        <strain evidence="3">CBS 10118</strain>
    </source>
</reference>
<dbReference type="OrthoDB" id="10614806at2759"/>
<dbReference type="GeneID" id="30207613"/>
<gene>
    <name evidence="3" type="ORF">I302_03214</name>
    <name evidence="4" type="ORF">I302_104508</name>
</gene>
<organism evidence="3">
    <name type="scientific">Kwoniella bestiolae CBS 10118</name>
    <dbReference type="NCBI Taxonomy" id="1296100"/>
    <lineage>
        <taxon>Eukaryota</taxon>
        <taxon>Fungi</taxon>
        <taxon>Dikarya</taxon>
        <taxon>Basidiomycota</taxon>
        <taxon>Agaricomycotina</taxon>
        <taxon>Tremellomycetes</taxon>
        <taxon>Tremellales</taxon>
        <taxon>Cryptococcaceae</taxon>
        <taxon>Kwoniella</taxon>
    </lineage>
</organism>
<feature type="signal peptide" evidence="2">
    <location>
        <begin position="1"/>
        <end position="21"/>
    </location>
</feature>
<evidence type="ECO:0000256" key="2">
    <source>
        <dbReference type="SAM" id="SignalP"/>
    </source>
</evidence>
<reference evidence="4" key="4">
    <citation type="submission" date="2024-02" db="EMBL/GenBank/DDBJ databases">
        <title>Comparative genomics of Cryptococcus and Kwoniella reveals pathogenesis evolution and contrasting modes of karyotype evolution via chromosome fusion or intercentromeric recombination.</title>
        <authorList>
            <person name="Coelho M.A."/>
            <person name="David-Palma M."/>
            <person name="Shea T."/>
            <person name="Bowers K."/>
            <person name="McGinley-Smith S."/>
            <person name="Mohammad A.W."/>
            <person name="Gnirke A."/>
            <person name="Yurkov A.M."/>
            <person name="Nowrousian M."/>
            <person name="Sun S."/>
            <person name="Cuomo C.A."/>
            <person name="Heitman J."/>
        </authorList>
    </citation>
    <scope>NUCLEOTIDE SEQUENCE</scope>
    <source>
        <strain evidence="4">CBS 10118</strain>
    </source>
</reference>
<evidence type="ECO:0000313" key="5">
    <source>
        <dbReference type="Proteomes" id="UP000092730"/>
    </source>
</evidence>
<dbReference type="EMBL" id="CP144542">
    <property type="protein sequence ID" value="WVW82497.1"/>
    <property type="molecule type" value="Genomic_DNA"/>
</dbReference>
<dbReference type="Proteomes" id="UP000092730">
    <property type="component" value="Chromosome 2"/>
</dbReference>
<name>A0A1B9GBF8_9TREE</name>
<feature type="chain" id="PRO_5042334944" evidence="2">
    <location>
        <begin position="22"/>
        <end position="187"/>
    </location>
</feature>